<keyword evidence="1" id="KW-0808">Transferase</keyword>
<organism evidence="1">
    <name type="scientific">Siphoviridae sp. ct4085</name>
    <dbReference type="NCBI Taxonomy" id="2827774"/>
    <lineage>
        <taxon>Viruses</taxon>
        <taxon>Duplodnaviria</taxon>
        <taxon>Heunggongvirae</taxon>
        <taxon>Uroviricota</taxon>
        <taxon>Caudoviricetes</taxon>
    </lineage>
</organism>
<proteinExistence type="predicted"/>
<keyword evidence="1" id="KW-0489">Methyltransferase</keyword>
<evidence type="ECO:0000313" key="1">
    <source>
        <dbReference type="EMBL" id="DAF49585.1"/>
    </source>
</evidence>
<reference evidence="1" key="1">
    <citation type="journal article" date="2021" name="Proc. Natl. Acad. Sci. U.S.A.">
        <title>A Catalog of Tens of Thousands of Viruses from Human Metagenomes Reveals Hidden Associations with Chronic Diseases.</title>
        <authorList>
            <person name="Tisza M.J."/>
            <person name="Buck C.B."/>
        </authorList>
    </citation>
    <scope>NUCLEOTIDE SEQUENCE</scope>
    <source>
        <strain evidence="1">Ct4085</strain>
    </source>
</reference>
<name>A0A8S5SF00_9CAUD</name>
<dbReference type="GO" id="GO:0032259">
    <property type="term" value="P:methylation"/>
    <property type="evidence" value="ECO:0007669"/>
    <property type="project" value="UniProtKB-KW"/>
</dbReference>
<dbReference type="GO" id="GO:0008168">
    <property type="term" value="F:methyltransferase activity"/>
    <property type="evidence" value="ECO:0007669"/>
    <property type="project" value="UniProtKB-KW"/>
</dbReference>
<accession>A0A8S5SF00</accession>
<dbReference type="EMBL" id="BK032584">
    <property type="protein sequence ID" value="DAF49585.1"/>
    <property type="molecule type" value="Genomic_DNA"/>
</dbReference>
<protein>
    <submittedName>
        <fullName evidence="1">S-adenosyl-L-methionine methyltransferase</fullName>
    </submittedName>
</protein>
<sequence length="294" mass="33820">MNVTLKNDKYMSNLIFCNVDNILCDKVKEIAGNRIVVDCGAGRGLFSSIYKGNAISIDIHQPDEPISPILDHNSELYCFPKGAIPIFIRPCHSNFVHNTIIHNRNKFDKAIYVSMPKNLDGDLETNGLFYRISQYSDWEGSEGERIYLLELNKPGEEYTYLSGKIIHLADPMLSCLCQTQEQEFRECVEYPLEDMGILVDGLRLRLFDYYPTGESFDYMFFDYGGMSLGNSLMESLCRHITNEAEKYPSRSFIIVSTFTQYAMKDAINEFGRELPNIFLSISDFVESYKRYGKF</sequence>